<gene>
    <name evidence="2" type="ORF">GGQ98_003440</name>
</gene>
<sequence length="104" mass="11475">MEKTPPDMKVRLSADLRRKIVDAAQENNRTLNSEIVFRLEASFRDGAGQSATAVDQASELEALRTQVRALESRIPADLIVRLSKLDALLNELDGKVVVTVDKAD</sequence>
<dbReference type="InterPro" id="IPR005569">
    <property type="entry name" value="Arc_DNA-bd_dom"/>
</dbReference>
<dbReference type="EMBL" id="JACHNZ010000057">
    <property type="protein sequence ID" value="MBB4633788.1"/>
    <property type="molecule type" value="Genomic_DNA"/>
</dbReference>
<dbReference type="InterPro" id="IPR010985">
    <property type="entry name" value="Ribbon_hlx_hlx"/>
</dbReference>
<organism evidence="2 3">
    <name type="scientific">Sphingosinicella soli</name>
    <dbReference type="NCBI Taxonomy" id="333708"/>
    <lineage>
        <taxon>Bacteria</taxon>
        <taxon>Pseudomonadati</taxon>
        <taxon>Pseudomonadota</taxon>
        <taxon>Alphaproteobacteria</taxon>
        <taxon>Sphingomonadales</taxon>
        <taxon>Sphingosinicellaceae</taxon>
        <taxon>Sphingosinicella</taxon>
    </lineage>
</organism>
<proteinExistence type="predicted"/>
<keyword evidence="3" id="KW-1185">Reference proteome</keyword>
<evidence type="ECO:0000313" key="3">
    <source>
        <dbReference type="Proteomes" id="UP000566324"/>
    </source>
</evidence>
<comment type="caution">
    <text evidence="2">The sequence shown here is derived from an EMBL/GenBank/DDBJ whole genome shotgun (WGS) entry which is preliminary data.</text>
</comment>
<dbReference type="GO" id="GO:0003677">
    <property type="term" value="F:DNA binding"/>
    <property type="evidence" value="ECO:0007669"/>
    <property type="project" value="InterPro"/>
</dbReference>
<dbReference type="RefSeq" id="WP_184071699.1">
    <property type="nucleotide sequence ID" value="NZ_JACHNZ010000057.1"/>
</dbReference>
<dbReference type="Gene3D" id="1.10.1220.10">
    <property type="entry name" value="Met repressor-like"/>
    <property type="match status" value="1"/>
</dbReference>
<dbReference type="Pfam" id="PF03869">
    <property type="entry name" value="Arc"/>
    <property type="match status" value="1"/>
</dbReference>
<dbReference type="GO" id="GO:0006355">
    <property type="term" value="P:regulation of DNA-templated transcription"/>
    <property type="evidence" value="ECO:0007669"/>
    <property type="project" value="InterPro"/>
</dbReference>
<dbReference type="InterPro" id="IPR013321">
    <property type="entry name" value="Arc_rbn_hlx_hlx"/>
</dbReference>
<dbReference type="Proteomes" id="UP000566324">
    <property type="component" value="Unassembled WGS sequence"/>
</dbReference>
<dbReference type="AlphaFoldDB" id="A0A7W7FAK9"/>
<name>A0A7W7FAK9_9SPHN</name>
<feature type="domain" description="Arc-like DNA binding" evidence="1">
    <location>
        <begin position="4"/>
        <end position="44"/>
    </location>
</feature>
<reference evidence="2 3" key="1">
    <citation type="submission" date="2020-08" db="EMBL/GenBank/DDBJ databases">
        <title>Genomic Encyclopedia of Type Strains, Phase IV (KMG-IV): sequencing the most valuable type-strain genomes for metagenomic binning, comparative biology and taxonomic classification.</title>
        <authorList>
            <person name="Goeker M."/>
        </authorList>
    </citation>
    <scope>NUCLEOTIDE SEQUENCE [LARGE SCALE GENOMIC DNA]</scope>
    <source>
        <strain evidence="2 3">DSM 17328</strain>
    </source>
</reference>
<evidence type="ECO:0000259" key="1">
    <source>
        <dbReference type="Pfam" id="PF03869"/>
    </source>
</evidence>
<dbReference type="SUPFAM" id="SSF47598">
    <property type="entry name" value="Ribbon-helix-helix"/>
    <property type="match status" value="1"/>
</dbReference>
<evidence type="ECO:0000313" key="2">
    <source>
        <dbReference type="EMBL" id="MBB4633788.1"/>
    </source>
</evidence>
<accession>A0A7W7FAK9</accession>
<protein>
    <recommendedName>
        <fullName evidence="1">Arc-like DNA binding domain-containing protein</fullName>
    </recommendedName>
</protein>